<proteinExistence type="predicted"/>
<reference evidence="2 3" key="1">
    <citation type="journal article" date="2020" name="Phytopathology">
        <title>Genome Sequence Resources of Colletotrichum truncatum, C. plurivorum, C. musicola, and C. sojae: Four Species Pathogenic to Soybean (Glycine max).</title>
        <authorList>
            <person name="Rogerio F."/>
            <person name="Boufleur T.R."/>
            <person name="Ciampi-Guillardi M."/>
            <person name="Sukno S.A."/>
            <person name="Thon M.R."/>
            <person name="Massola Junior N.S."/>
            <person name="Baroncelli R."/>
        </authorList>
    </citation>
    <scope>NUCLEOTIDE SEQUENCE [LARGE SCALE GENOMIC DNA]</scope>
    <source>
        <strain evidence="2 3">LFN0009</strain>
    </source>
</reference>
<evidence type="ECO:0000313" key="2">
    <source>
        <dbReference type="EMBL" id="KAF6815212.1"/>
    </source>
</evidence>
<feature type="non-terminal residue" evidence="2">
    <location>
        <position position="396"/>
    </location>
</feature>
<dbReference type="InterPro" id="IPR022794">
    <property type="entry name" value="Bul1_C"/>
</dbReference>
<dbReference type="Proteomes" id="UP000652219">
    <property type="component" value="Unassembled WGS sequence"/>
</dbReference>
<accession>A0A8H6JLQ2</accession>
<protein>
    <submittedName>
        <fullName evidence="2">Arrestin domain-containing protein</fullName>
    </submittedName>
</protein>
<dbReference type="PANTHER" id="PTHR31904">
    <property type="entry name" value="BYPASS OF STOP CODON PROTEIN 5-RELATED"/>
    <property type="match status" value="1"/>
</dbReference>
<dbReference type="PANTHER" id="PTHR31904:SF1">
    <property type="entry name" value="BYPASS OF STOP CODON PROTEIN 5-RELATED"/>
    <property type="match status" value="1"/>
</dbReference>
<dbReference type="EMBL" id="WIGN01000037">
    <property type="protein sequence ID" value="KAF6815212.1"/>
    <property type="molecule type" value="Genomic_DNA"/>
</dbReference>
<gene>
    <name evidence="2" type="ORF">CSOJ01_03664</name>
</gene>
<comment type="caution">
    <text evidence="2">The sequence shown here is derived from an EMBL/GenBank/DDBJ whole genome shotgun (WGS) entry which is preliminary data.</text>
</comment>
<dbReference type="Gene3D" id="2.60.40.640">
    <property type="match status" value="1"/>
</dbReference>
<keyword evidence="3" id="KW-1185">Reference proteome</keyword>
<dbReference type="AlphaFoldDB" id="A0A8H6JLQ2"/>
<evidence type="ECO:0000313" key="3">
    <source>
        <dbReference type="Proteomes" id="UP000652219"/>
    </source>
</evidence>
<dbReference type="InterPro" id="IPR014752">
    <property type="entry name" value="Arrestin-like_C"/>
</dbReference>
<evidence type="ECO:0000259" key="1">
    <source>
        <dbReference type="Pfam" id="PF04426"/>
    </source>
</evidence>
<dbReference type="InterPro" id="IPR039634">
    <property type="entry name" value="Bul1-like"/>
</dbReference>
<feature type="domain" description="Bul1 C-terminal" evidence="1">
    <location>
        <begin position="325"/>
        <end position="381"/>
    </location>
</feature>
<organism evidence="2 3">
    <name type="scientific">Colletotrichum sojae</name>
    <dbReference type="NCBI Taxonomy" id="2175907"/>
    <lineage>
        <taxon>Eukaryota</taxon>
        <taxon>Fungi</taxon>
        <taxon>Dikarya</taxon>
        <taxon>Ascomycota</taxon>
        <taxon>Pezizomycotina</taxon>
        <taxon>Sordariomycetes</taxon>
        <taxon>Hypocreomycetidae</taxon>
        <taxon>Glomerellales</taxon>
        <taxon>Glomerellaceae</taxon>
        <taxon>Colletotrichum</taxon>
        <taxon>Colletotrichum orchidearum species complex</taxon>
    </lineage>
</organism>
<sequence length="396" mass="43454">LPACHSRVCSGATVAKIEIKLDSHHDDKIYRPGTTVHGEVKITPWENTHFHSVAVILLGISKIPMETARSARVISHVFLSINMPISQSLPPLFEAGHTYSIPFSVVIPTRLTLSAFKHENQSGAVFDQHTRLPPFMGYWSKDELLPEVARVEYIIKAYVARGSPGFSGSLKKTTIAKHLTNVLPDPVEDPPLHIALQDERYTLDRTKALRKNIFSAKQGLFTILATQLSAIRLIPDGNTVSENALFIGLRFDPISPETAPPSVRSIDGVIIAATWLSGVPTHAMHDQGNKHSSSVYPVKQGFSVPFPLVFPDLKGGASWTKSGENTALHYEATLQVPLEIPTQPNMILPTFHTCHISRTYTPAVTVRVANTESSIDVPVQIIIDPDTQTSPDALPR</sequence>
<dbReference type="Pfam" id="PF04426">
    <property type="entry name" value="Bul1_C"/>
    <property type="match status" value="1"/>
</dbReference>
<name>A0A8H6JLQ2_9PEZI</name>